<reference evidence="2 3" key="1">
    <citation type="submission" date="2014-04" db="EMBL/GenBank/DDBJ databases">
        <authorList>
            <consortium name="DOE Joint Genome Institute"/>
            <person name="Kuo A."/>
            <person name="Kohler A."/>
            <person name="Nagy L.G."/>
            <person name="Floudas D."/>
            <person name="Copeland A."/>
            <person name="Barry K.W."/>
            <person name="Cichocki N."/>
            <person name="Veneault-Fourrey C."/>
            <person name="LaButti K."/>
            <person name="Lindquist E.A."/>
            <person name="Lipzen A."/>
            <person name="Lundell T."/>
            <person name="Morin E."/>
            <person name="Murat C."/>
            <person name="Sun H."/>
            <person name="Tunlid A."/>
            <person name="Henrissat B."/>
            <person name="Grigoriev I.V."/>
            <person name="Hibbett D.S."/>
            <person name="Martin F."/>
            <person name="Nordberg H.P."/>
            <person name="Cantor M.N."/>
            <person name="Hua S.X."/>
        </authorList>
    </citation>
    <scope>NUCLEOTIDE SEQUENCE [LARGE SCALE GENOMIC DNA]</scope>
    <source>
        <strain evidence="2 3">LaAM-08-1</strain>
    </source>
</reference>
<accession>A0A0C9X7X6</accession>
<dbReference type="Proteomes" id="UP000054477">
    <property type="component" value="Unassembled WGS sequence"/>
</dbReference>
<gene>
    <name evidence="2" type="ORF">K443DRAFT_113592</name>
</gene>
<protein>
    <submittedName>
        <fullName evidence="2">Unplaced genomic scaffold K443scaffold_374, whole genome shotgun sequence</fullName>
    </submittedName>
</protein>
<evidence type="ECO:0000313" key="2">
    <source>
        <dbReference type="EMBL" id="KIJ92447.1"/>
    </source>
</evidence>
<dbReference type="HOGENOM" id="CLU_2764762_0_0_1"/>
<keyword evidence="3" id="KW-1185">Reference proteome</keyword>
<organism evidence="2 3">
    <name type="scientific">Laccaria amethystina LaAM-08-1</name>
    <dbReference type="NCBI Taxonomy" id="1095629"/>
    <lineage>
        <taxon>Eukaryota</taxon>
        <taxon>Fungi</taxon>
        <taxon>Dikarya</taxon>
        <taxon>Basidiomycota</taxon>
        <taxon>Agaricomycotina</taxon>
        <taxon>Agaricomycetes</taxon>
        <taxon>Agaricomycetidae</taxon>
        <taxon>Agaricales</taxon>
        <taxon>Agaricineae</taxon>
        <taxon>Hydnangiaceae</taxon>
        <taxon>Laccaria</taxon>
    </lineage>
</organism>
<feature type="non-terminal residue" evidence="2">
    <location>
        <position position="1"/>
    </location>
</feature>
<dbReference type="AlphaFoldDB" id="A0A0C9X7X6"/>
<sequence length="70" mass="8104">PMNHDHSPHKMGTTTHERHEPPTLTTKLQPPTNNHKDAQNNHAHQRRGAPTPTTHKQRLPTMTKNRHDRT</sequence>
<name>A0A0C9X7X6_9AGAR</name>
<dbReference type="EMBL" id="KN838909">
    <property type="protein sequence ID" value="KIJ92447.1"/>
    <property type="molecule type" value="Genomic_DNA"/>
</dbReference>
<evidence type="ECO:0000256" key="1">
    <source>
        <dbReference type="SAM" id="MobiDB-lite"/>
    </source>
</evidence>
<feature type="compositionally biased region" description="Low complexity" evidence="1">
    <location>
        <begin position="22"/>
        <end position="32"/>
    </location>
</feature>
<proteinExistence type="predicted"/>
<evidence type="ECO:0000313" key="3">
    <source>
        <dbReference type="Proteomes" id="UP000054477"/>
    </source>
</evidence>
<feature type="region of interest" description="Disordered" evidence="1">
    <location>
        <begin position="1"/>
        <end position="70"/>
    </location>
</feature>
<reference evidence="3" key="2">
    <citation type="submission" date="2015-01" db="EMBL/GenBank/DDBJ databases">
        <title>Evolutionary Origins and Diversification of the Mycorrhizal Mutualists.</title>
        <authorList>
            <consortium name="DOE Joint Genome Institute"/>
            <consortium name="Mycorrhizal Genomics Consortium"/>
            <person name="Kohler A."/>
            <person name="Kuo A."/>
            <person name="Nagy L.G."/>
            <person name="Floudas D."/>
            <person name="Copeland A."/>
            <person name="Barry K.W."/>
            <person name="Cichocki N."/>
            <person name="Veneault-Fourrey C."/>
            <person name="LaButti K."/>
            <person name="Lindquist E.A."/>
            <person name="Lipzen A."/>
            <person name="Lundell T."/>
            <person name="Morin E."/>
            <person name="Murat C."/>
            <person name="Riley R."/>
            <person name="Ohm R."/>
            <person name="Sun H."/>
            <person name="Tunlid A."/>
            <person name="Henrissat B."/>
            <person name="Grigoriev I.V."/>
            <person name="Hibbett D.S."/>
            <person name="Martin F."/>
        </authorList>
    </citation>
    <scope>NUCLEOTIDE SEQUENCE [LARGE SCALE GENOMIC DNA]</scope>
    <source>
        <strain evidence="3">LaAM-08-1</strain>
    </source>
</reference>